<dbReference type="EMBL" id="DS022303">
    <property type="protein sequence ID" value="OAJ39585.1"/>
    <property type="molecule type" value="Genomic_DNA"/>
</dbReference>
<evidence type="ECO:0000256" key="1">
    <source>
        <dbReference type="ARBA" id="ARBA00008482"/>
    </source>
</evidence>
<dbReference type="GO" id="GO:0001732">
    <property type="term" value="P:formation of cytoplasmic translation initiation complex"/>
    <property type="evidence" value="ECO:0007669"/>
    <property type="project" value="UniProtKB-UniRule"/>
</dbReference>
<dbReference type="InterPro" id="IPR000717">
    <property type="entry name" value="PCI_dom"/>
</dbReference>
<gene>
    <name evidence="7" type="ORF">BDEG_23418</name>
</gene>
<reference evidence="7 8" key="1">
    <citation type="submission" date="2006-10" db="EMBL/GenBank/DDBJ databases">
        <title>The Genome Sequence of Batrachochytrium dendrobatidis JEL423.</title>
        <authorList>
            <consortium name="The Broad Institute Genome Sequencing Platform"/>
            <person name="Birren B."/>
            <person name="Lander E."/>
            <person name="Galagan J."/>
            <person name="Cuomo C."/>
            <person name="Devon K."/>
            <person name="Jaffe D."/>
            <person name="Butler J."/>
            <person name="Alvarez P."/>
            <person name="Gnerre S."/>
            <person name="Grabherr M."/>
            <person name="Kleber M."/>
            <person name="Mauceli E."/>
            <person name="Brockman W."/>
            <person name="Young S."/>
            <person name="LaButti K."/>
            <person name="Sykes S."/>
            <person name="DeCaprio D."/>
            <person name="Crawford M."/>
            <person name="Koehrsen M."/>
            <person name="Engels R."/>
            <person name="Montgomery P."/>
            <person name="Pearson M."/>
            <person name="Howarth C."/>
            <person name="Larson L."/>
            <person name="White J."/>
            <person name="O'Leary S."/>
            <person name="Kodira C."/>
            <person name="Zeng Q."/>
            <person name="Yandava C."/>
            <person name="Alvarado L."/>
            <person name="Longcore J."/>
            <person name="James T."/>
        </authorList>
    </citation>
    <scope>NUCLEOTIDE SEQUENCE [LARGE SCALE GENOMIC DNA]</scope>
    <source>
        <strain evidence="7 8">JEL423</strain>
    </source>
</reference>
<comment type="subunit">
    <text evidence="5">Component of the eukaryotic translation initiation factor 3 (eIF-3) complex.</text>
</comment>
<keyword evidence="2 5" id="KW-0963">Cytoplasm</keyword>
<comment type="similarity">
    <text evidence="1">Belongs to the CSN7/EIF3M family. CSN7 subfamily.</text>
</comment>
<dbReference type="PROSITE" id="PS50250">
    <property type="entry name" value="PCI"/>
    <property type="match status" value="1"/>
</dbReference>
<sequence>MTIRKLAFISSEQILQLANLIAKQKGGAGQQFVDTVTALNDAGKTAELSSYFAAETASLLLLAESESVMNLVIALLCGISDTTQLDKALDLVLKGFSKVDPKQASTHLAILSTMYNSLESTSYGRFKTYKTIVQVASAGDELDAVVDTLTYLEDWISEWQLTLVDRRALYLLLSVELGKSESCLIQAQSCLLRYLNTYQGLTKEVNTESINTLAVKALVQAISIPEVLNFEDVLSLTAVQALGSTKIFELAKIFLDQSLTKYKAFVTKNPKFVREQGLSQDANIRKMRILSLATLATEHLQGEVSYSTISKALDVSEDDVEFWVIDAIRAGLVDAKINQLKQTILVSRATQRVFGVPQWKLLQSRMLLWKNNLGECLQVIEKSKPQLTEAAAHITSA</sequence>
<dbReference type="SMART" id="SM00088">
    <property type="entry name" value="PINT"/>
    <property type="match status" value="1"/>
</dbReference>
<dbReference type="GO" id="GO:0071541">
    <property type="term" value="C:eukaryotic translation initiation factor 3 complex, eIF3m"/>
    <property type="evidence" value="ECO:0007669"/>
    <property type="project" value="UniProtKB-UniRule"/>
</dbReference>
<dbReference type="OrthoDB" id="10267031at2759"/>
<dbReference type="InterPro" id="IPR040750">
    <property type="entry name" value="eIF3m_C_helix"/>
</dbReference>
<dbReference type="Proteomes" id="UP000077115">
    <property type="component" value="Unassembled WGS sequence"/>
</dbReference>
<dbReference type="HAMAP" id="MF_03012">
    <property type="entry name" value="eIF3m"/>
    <property type="match status" value="1"/>
</dbReference>
<dbReference type="Pfam" id="PF18005">
    <property type="entry name" value="eIF3m_C_helix"/>
    <property type="match status" value="1"/>
</dbReference>
<dbReference type="AlphaFoldDB" id="A0A177WIQ4"/>
<evidence type="ECO:0000256" key="5">
    <source>
        <dbReference type="HAMAP-Rule" id="MF_03012"/>
    </source>
</evidence>
<comment type="similarity">
    <text evidence="5">Belongs to the eIF-3 subunit M family.</text>
</comment>
<feature type="domain" description="PCI" evidence="6">
    <location>
        <begin position="186"/>
        <end position="351"/>
    </location>
</feature>
<evidence type="ECO:0000313" key="7">
    <source>
        <dbReference type="EMBL" id="OAJ39585.1"/>
    </source>
</evidence>
<accession>A0A177WIQ4</accession>
<comment type="function">
    <text evidence="5">Component of the eukaryotic translation initiation factor 3 (eIF-3) complex, which is involved in protein synthesis of a specialized repertoire of mRNAs and, together with other initiation factors, stimulates binding of mRNA and methionyl-tRNAi to the 40S ribosome. The eIF-3 complex specifically targets and initiates translation of a subset of mRNAs involved in cell proliferation.</text>
</comment>
<evidence type="ECO:0000259" key="6">
    <source>
        <dbReference type="PROSITE" id="PS50250"/>
    </source>
</evidence>
<dbReference type="PANTHER" id="PTHR15350">
    <property type="entry name" value="COP9 SIGNALOSOME COMPLEX SUBUNIT 7/DENDRITIC CELL PROTEIN GA17"/>
    <property type="match status" value="1"/>
</dbReference>
<evidence type="ECO:0000256" key="4">
    <source>
        <dbReference type="ARBA" id="ARBA00022917"/>
    </source>
</evidence>
<dbReference type="GO" id="GO:0003743">
    <property type="term" value="F:translation initiation factor activity"/>
    <property type="evidence" value="ECO:0007669"/>
    <property type="project" value="UniProtKB-UniRule"/>
</dbReference>
<keyword evidence="3 5" id="KW-0396">Initiation factor</keyword>
<dbReference type="eggNOG" id="KOG2753">
    <property type="taxonomic scope" value="Eukaryota"/>
</dbReference>
<evidence type="ECO:0000313" key="8">
    <source>
        <dbReference type="Proteomes" id="UP000077115"/>
    </source>
</evidence>
<dbReference type="PANTHER" id="PTHR15350:SF2">
    <property type="entry name" value="EUKARYOTIC TRANSLATION INITIATION FACTOR 3 SUBUNIT M"/>
    <property type="match status" value="1"/>
</dbReference>
<evidence type="ECO:0000256" key="2">
    <source>
        <dbReference type="ARBA" id="ARBA00022490"/>
    </source>
</evidence>
<dbReference type="GO" id="GO:0016282">
    <property type="term" value="C:eukaryotic 43S preinitiation complex"/>
    <property type="evidence" value="ECO:0007669"/>
    <property type="project" value="UniProtKB-UniRule"/>
</dbReference>
<keyword evidence="4 5" id="KW-0648">Protein biosynthesis</keyword>
<reference evidence="7 8" key="2">
    <citation type="submission" date="2016-05" db="EMBL/GenBank/DDBJ databases">
        <title>Lineage-specific infection strategies underlie the spectrum of fungal disease in amphibians.</title>
        <authorList>
            <person name="Cuomo C.A."/>
            <person name="Farrer R.A."/>
            <person name="James T."/>
            <person name="Longcore J."/>
            <person name="Birren B."/>
        </authorList>
    </citation>
    <scope>NUCLEOTIDE SEQUENCE [LARGE SCALE GENOMIC DNA]</scope>
    <source>
        <strain evidence="7 8">JEL423</strain>
    </source>
</reference>
<dbReference type="InterPro" id="IPR027528">
    <property type="entry name" value="eIF3m"/>
</dbReference>
<comment type="subcellular location">
    <subcellularLocation>
        <location evidence="5">Cytoplasm</location>
    </subcellularLocation>
</comment>
<protein>
    <recommendedName>
        <fullName evidence="5">Eukaryotic translation initiation factor 3 subunit M</fullName>
        <shortName evidence="5">eIF3m</shortName>
    </recommendedName>
</protein>
<evidence type="ECO:0000256" key="3">
    <source>
        <dbReference type="ARBA" id="ARBA00022540"/>
    </source>
</evidence>
<dbReference type="Pfam" id="PF01399">
    <property type="entry name" value="PCI"/>
    <property type="match status" value="1"/>
</dbReference>
<dbReference type="STRING" id="403673.A0A177WIQ4"/>
<dbReference type="GO" id="GO:0033290">
    <property type="term" value="C:eukaryotic 48S preinitiation complex"/>
    <property type="evidence" value="ECO:0007669"/>
    <property type="project" value="UniProtKB-UniRule"/>
</dbReference>
<name>A0A177WIQ4_BATDL</name>
<organism evidence="7 8">
    <name type="scientific">Batrachochytrium dendrobatidis (strain JEL423)</name>
    <dbReference type="NCBI Taxonomy" id="403673"/>
    <lineage>
        <taxon>Eukaryota</taxon>
        <taxon>Fungi</taxon>
        <taxon>Fungi incertae sedis</taxon>
        <taxon>Chytridiomycota</taxon>
        <taxon>Chytridiomycota incertae sedis</taxon>
        <taxon>Chytridiomycetes</taxon>
        <taxon>Rhizophydiales</taxon>
        <taxon>Rhizophydiales incertae sedis</taxon>
        <taxon>Batrachochytrium</taxon>
    </lineage>
</organism>
<dbReference type="InterPro" id="IPR045237">
    <property type="entry name" value="COPS7/eIF3m"/>
</dbReference>
<proteinExistence type="inferred from homology"/>
<dbReference type="VEuPathDB" id="FungiDB:BDEG_23418"/>
<dbReference type="InterPro" id="IPR036390">
    <property type="entry name" value="WH_DNA-bd_sf"/>
</dbReference>
<dbReference type="SUPFAM" id="SSF46785">
    <property type="entry name" value="Winged helix' DNA-binding domain"/>
    <property type="match status" value="1"/>
</dbReference>